<keyword evidence="3" id="KW-1185">Reference proteome</keyword>
<dbReference type="KEGG" id="echu:RQP59_15115"/>
<dbReference type="RefSeq" id="WP_080329583.1">
    <property type="nucleotide sequence ID" value="NZ_CP135253.1"/>
</dbReference>
<reference evidence="1 3" key="2">
    <citation type="submission" date="2024-09" db="EMBL/GenBank/DDBJ databases">
        <title>Molecular characterization of Carbapenemase-producing Enterobacter cloacae Complex from Infections in Argentina.</title>
        <authorList>
            <person name="De Mendieta J.M."/>
            <person name="Gomez S."/>
        </authorList>
    </citation>
    <scope>NUCLEOTIDE SEQUENCE [LARGE SCALE GENOMIC DNA]</scope>
    <source>
        <strain evidence="1 3">M23267</strain>
    </source>
</reference>
<dbReference type="EMBL" id="CP135253">
    <property type="protein sequence ID" value="WNS36416.1"/>
    <property type="molecule type" value="Genomic_DNA"/>
</dbReference>
<gene>
    <name evidence="1" type="ORF">ACE3KR_09895</name>
    <name evidence="2" type="ORF">RQP59_15115</name>
</gene>
<proteinExistence type="predicted"/>
<reference evidence="2" key="1">
    <citation type="submission" date="2023-09" db="EMBL/GenBank/DDBJ databases">
        <title>Coexistence of blaNDM-1 and blaKPC-2 in Enterobacter chuandaensis.</title>
        <authorList>
            <person name="Chen R."/>
        </authorList>
    </citation>
    <scope>NUCLEOTIDE SEQUENCE</scope>
    <source>
        <strain evidence="2">FAHZZU5885</strain>
    </source>
</reference>
<evidence type="ECO:0000313" key="2">
    <source>
        <dbReference type="EMBL" id="WNS36416.1"/>
    </source>
</evidence>
<evidence type="ECO:0000313" key="3">
    <source>
        <dbReference type="Proteomes" id="UP001577381"/>
    </source>
</evidence>
<dbReference type="Proteomes" id="UP001577381">
    <property type="component" value="Unassembled WGS sequence"/>
</dbReference>
<sequence length="151" mass="16432">MTILSTLPESSHVNFIEQLIALPLPASADLFDVVDICAAFASALVEVGNIRERNALCGRLLHALDELERRCDDDLPPHLIEQLIAGDAVPSCMPDSWQDTVTPVNYAQALAQAILGNTLPQGVNDALTGLLHDMVYLLVDFVKEPYLTPRA</sequence>
<dbReference type="EMBL" id="JBHGSI010000002">
    <property type="protein sequence ID" value="MFB4719194.1"/>
    <property type="molecule type" value="Genomic_DNA"/>
</dbReference>
<evidence type="ECO:0000313" key="1">
    <source>
        <dbReference type="EMBL" id="MFB4719194.1"/>
    </source>
</evidence>
<dbReference type="AlphaFoldDB" id="A0AA96M313"/>
<accession>A0AA96M313</accession>
<name>A0AA96M313_9ENTR</name>
<protein>
    <submittedName>
        <fullName evidence="2">Uncharacterized protein</fullName>
    </submittedName>
</protein>
<organism evidence="2">
    <name type="scientific">Enterobacter chuandaensis</name>
    <dbReference type="NCBI Taxonomy" id="2497875"/>
    <lineage>
        <taxon>Bacteria</taxon>
        <taxon>Pseudomonadati</taxon>
        <taxon>Pseudomonadota</taxon>
        <taxon>Gammaproteobacteria</taxon>
        <taxon>Enterobacterales</taxon>
        <taxon>Enterobacteriaceae</taxon>
        <taxon>Enterobacter</taxon>
        <taxon>Enterobacter cloacae complex</taxon>
    </lineage>
</organism>